<dbReference type="PANTHER" id="PTHR47338:SF9">
    <property type="entry name" value="ZN(II)2CYS6 TRANSCRIPTION FACTOR (EUROFUNG)"/>
    <property type="match status" value="1"/>
</dbReference>
<evidence type="ECO:0000256" key="3">
    <source>
        <dbReference type="ARBA" id="ARBA00023015"/>
    </source>
</evidence>
<reference evidence="7 8" key="1">
    <citation type="submission" date="2024-06" db="EMBL/GenBank/DDBJ databases">
        <title>Complete genome of Phlyctema vagabunda strain 19-DSS-EL-015.</title>
        <authorList>
            <person name="Fiorenzani C."/>
        </authorList>
    </citation>
    <scope>NUCLEOTIDE SEQUENCE [LARGE SCALE GENOMIC DNA]</scope>
    <source>
        <strain evidence="7 8">19-DSS-EL-015</strain>
    </source>
</reference>
<name>A0ABR4PDZ6_9HELO</name>
<evidence type="ECO:0000256" key="4">
    <source>
        <dbReference type="ARBA" id="ARBA00023163"/>
    </source>
</evidence>
<comment type="subcellular location">
    <subcellularLocation>
        <location evidence="1">Nucleus</location>
    </subcellularLocation>
</comment>
<dbReference type="InterPro" id="IPR007219">
    <property type="entry name" value="XnlR_reg_dom"/>
</dbReference>
<dbReference type="PROSITE" id="PS50048">
    <property type="entry name" value="ZN2_CY6_FUNGAL_2"/>
    <property type="match status" value="1"/>
</dbReference>
<dbReference type="Pfam" id="PF04082">
    <property type="entry name" value="Fungal_trans"/>
    <property type="match status" value="1"/>
</dbReference>
<sequence length="667" mass="74946">MMELRPTKRARQACEPCRRKKSRCPGEKPTCSFCARLKQACKYSEDEWNSTHENNHAGDRQAVTALEHKFEALEAKVDLVLNRLLSTSTAELPNFVPTQEPINFQSTLSISKFDNRTNSSLQNQCITSLPPHVVASLVEIYIGRCDCQPLSIFDIEILRLNIDLLDPAVLYSILAVALRLSKSTQTQIPGDAIKLSLEFAERSRQLVMDKINEGSVEMSVFQALCLHAFYDYTVGNAERAWLSIGIGIRLLTSFQAPPESDTSDMARRMNEEYRRCIWGFYVLECICSDASTNQLSLPDHKPTYPPSLSLTSEQGTQKILPGSGKYAASEKAPDQGIIGYFFQLIEIWKNTLQYVIRSLDSTEVPWSPGSGYSDMSALVMEWESLLCKNHRAAHAMFSQQVPRDLSTYSRYWGPWLNVQFTYHTTLCLLNNPFFLWSKVRANGGVASTSFLETASDLALLHAKHVVRFIETLRQRAHEPSDPFLAYCAAVAGVTQLWYSRVEDRGPQDPAQARFVTCFNFVSQLATTWPVLRLLVTNLLHLNKQSLTWERSFDTPIPSLSIPSEDTAIILEVLSYPPRDRKQEARKIQFSPALFSAAKPESPGVNQSSDKLPGQSTAVEQYATPLSMVPLDQYGQREQVQIFGSPLPLGSLDGADVDWGNWYDVGNL</sequence>
<dbReference type="PANTHER" id="PTHR47338">
    <property type="entry name" value="ZN(II)2CYS6 TRANSCRIPTION FACTOR (EUROFUNG)-RELATED"/>
    <property type="match status" value="1"/>
</dbReference>
<dbReference type="CDD" id="cd00067">
    <property type="entry name" value="GAL4"/>
    <property type="match status" value="1"/>
</dbReference>
<dbReference type="Proteomes" id="UP001629113">
    <property type="component" value="Unassembled WGS sequence"/>
</dbReference>
<dbReference type="InterPro" id="IPR050815">
    <property type="entry name" value="TF_fung"/>
</dbReference>
<keyword evidence="3" id="KW-0805">Transcription regulation</keyword>
<dbReference type="EMBL" id="JBFCZG010000006">
    <property type="protein sequence ID" value="KAL3421545.1"/>
    <property type="molecule type" value="Genomic_DNA"/>
</dbReference>
<comment type="caution">
    <text evidence="7">The sequence shown here is derived from an EMBL/GenBank/DDBJ whole genome shotgun (WGS) entry which is preliminary data.</text>
</comment>
<dbReference type="InterPro" id="IPR036864">
    <property type="entry name" value="Zn2-C6_fun-type_DNA-bd_sf"/>
</dbReference>
<keyword evidence="2" id="KW-0479">Metal-binding</keyword>
<dbReference type="InterPro" id="IPR001138">
    <property type="entry name" value="Zn2Cys6_DnaBD"/>
</dbReference>
<keyword evidence="8" id="KW-1185">Reference proteome</keyword>
<dbReference type="Gene3D" id="4.10.240.10">
    <property type="entry name" value="Zn(2)-C6 fungal-type DNA-binding domain"/>
    <property type="match status" value="1"/>
</dbReference>
<dbReference type="PROSITE" id="PS00463">
    <property type="entry name" value="ZN2_CY6_FUNGAL_1"/>
    <property type="match status" value="1"/>
</dbReference>
<protein>
    <recommendedName>
        <fullName evidence="6">Zn(2)-C6 fungal-type domain-containing protein</fullName>
    </recommendedName>
</protein>
<dbReference type="Pfam" id="PF00172">
    <property type="entry name" value="Zn_clus"/>
    <property type="match status" value="1"/>
</dbReference>
<evidence type="ECO:0000313" key="8">
    <source>
        <dbReference type="Proteomes" id="UP001629113"/>
    </source>
</evidence>
<evidence type="ECO:0000256" key="5">
    <source>
        <dbReference type="ARBA" id="ARBA00023242"/>
    </source>
</evidence>
<organism evidence="7 8">
    <name type="scientific">Phlyctema vagabunda</name>
    <dbReference type="NCBI Taxonomy" id="108571"/>
    <lineage>
        <taxon>Eukaryota</taxon>
        <taxon>Fungi</taxon>
        <taxon>Dikarya</taxon>
        <taxon>Ascomycota</taxon>
        <taxon>Pezizomycotina</taxon>
        <taxon>Leotiomycetes</taxon>
        <taxon>Helotiales</taxon>
        <taxon>Dermateaceae</taxon>
        <taxon>Phlyctema</taxon>
    </lineage>
</organism>
<keyword evidence="4" id="KW-0804">Transcription</keyword>
<proteinExistence type="predicted"/>
<evidence type="ECO:0000259" key="6">
    <source>
        <dbReference type="PROSITE" id="PS50048"/>
    </source>
</evidence>
<keyword evidence="5" id="KW-0539">Nucleus</keyword>
<evidence type="ECO:0000313" key="7">
    <source>
        <dbReference type="EMBL" id="KAL3421545.1"/>
    </source>
</evidence>
<accession>A0ABR4PDZ6</accession>
<dbReference type="CDD" id="cd12148">
    <property type="entry name" value="fungal_TF_MHR"/>
    <property type="match status" value="1"/>
</dbReference>
<evidence type="ECO:0000256" key="2">
    <source>
        <dbReference type="ARBA" id="ARBA00022723"/>
    </source>
</evidence>
<feature type="domain" description="Zn(2)-C6 fungal-type" evidence="6">
    <location>
        <begin position="13"/>
        <end position="43"/>
    </location>
</feature>
<dbReference type="SMART" id="SM00066">
    <property type="entry name" value="GAL4"/>
    <property type="match status" value="1"/>
</dbReference>
<gene>
    <name evidence="7" type="ORF">PVAG01_07991</name>
</gene>
<evidence type="ECO:0000256" key="1">
    <source>
        <dbReference type="ARBA" id="ARBA00004123"/>
    </source>
</evidence>
<dbReference type="SUPFAM" id="SSF57701">
    <property type="entry name" value="Zn2/Cys6 DNA-binding domain"/>
    <property type="match status" value="1"/>
</dbReference>